<dbReference type="FunFam" id="1.25.10.10:FF:000082">
    <property type="entry name" value="RING-type E3 ubiquitin transferase"/>
    <property type="match status" value="1"/>
</dbReference>
<dbReference type="SUPFAM" id="SSF57850">
    <property type="entry name" value="RING/U-box"/>
    <property type="match status" value="1"/>
</dbReference>
<evidence type="ECO:0000256" key="8">
    <source>
        <dbReference type="PROSITE-ProRule" id="PRU00259"/>
    </source>
</evidence>
<dbReference type="EMBL" id="JAXQNO010000022">
    <property type="protein sequence ID" value="KAK4766921.1"/>
    <property type="molecule type" value="Genomic_DNA"/>
</dbReference>
<dbReference type="PANTHER" id="PTHR23315:SF7">
    <property type="entry name" value="U-BOX DOMAIN-CONTAINING PROTEIN 4"/>
    <property type="match status" value="1"/>
</dbReference>
<organism evidence="12 13">
    <name type="scientific">Trapa natans</name>
    <name type="common">Water chestnut</name>
    <dbReference type="NCBI Taxonomy" id="22666"/>
    <lineage>
        <taxon>Eukaryota</taxon>
        <taxon>Viridiplantae</taxon>
        <taxon>Streptophyta</taxon>
        <taxon>Embryophyta</taxon>
        <taxon>Tracheophyta</taxon>
        <taxon>Spermatophyta</taxon>
        <taxon>Magnoliopsida</taxon>
        <taxon>eudicotyledons</taxon>
        <taxon>Gunneridae</taxon>
        <taxon>Pentapetalae</taxon>
        <taxon>rosids</taxon>
        <taxon>malvids</taxon>
        <taxon>Myrtales</taxon>
        <taxon>Lythraceae</taxon>
        <taxon>Trapa</taxon>
    </lineage>
</organism>
<feature type="chain" id="PRO_5042996461" description="RING-type E3 ubiquitin transferase" evidence="10">
    <location>
        <begin position="32"/>
        <end position="920"/>
    </location>
</feature>
<evidence type="ECO:0000256" key="3">
    <source>
        <dbReference type="ARBA" id="ARBA00004906"/>
    </source>
</evidence>
<dbReference type="Pfam" id="PF25240">
    <property type="entry name" value="PUB2_N"/>
    <property type="match status" value="1"/>
</dbReference>
<dbReference type="Pfam" id="PF04564">
    <property type="entry name" value="U-box"/>
    <property type="match status" value="1"/>
</dbReference>
<keyword evidence="5" id="KW-0808">Transferase</keyword>
<keyword evidence="10" id="KW-0732">Signal</keyword>
<comment type="function">
    <text evidence="2">Functions as an E3 ubiquitin ligase.</text>
</comment>
<evidence type="ECO:0000256" key="4">
    <source>
        <dbReference type="ARBA" id="ARBA00012483"/>
    </source>
</evidence>
<dbReference type="Proteomes" id="UP001346149">
    <property type="component" value="Unassembled WGS sequence"/>
</dbReference>
<evidence type="ECO:0000256" key="6">
    <source>
        <dbReference type="ARBA" id="ARBA00022737"/>
    </source>
</evidence>
<keyword evidence="7" id="KW-0833">Ubl conjugation pathway</keyword>
<dbReference type="PROSITE" id="PS50176">
    <property type="entry name" value="ARM_REPEAT"/>
    <property type="match status" value="3"/>
</dbReference>
<sequence length="920" mass="100178">MVGPSGLIGNCTRMVLLVMVLASLLSSLVRGRMVPSAENRKALASPVLETERKSAPEGSGSGRSRVKEKDINLDLHLAAVELHRLLAKGLRSGLMENLSLTALVESISLYLELSSHGSINSEPAIKYYKIGKEILKLVKPVLDAILSSEVAFHEVLSKVFEELRHHVKDLMDSFESWQPLLSKVYFITHMEVLLTQIRSSVLDTFLLLISPDKLLPGELGSAEIKHCADRIILRLPEQASFLLREAVRNQLEGIKPSSQFLAELAESLSLISSQEILIEAVALEKLKEKAELAQKFNEVDYINQLITLVTCMHERLIMIKQSQSQIPVPIPAHFCCPLSLELMTDPVIVATGQTYERVFIERWLDLGLTACPRTRQALENTNLIPNYTVKQLITSWCELNNVKLLDPLKSVSSHQSSLFLVQADSGTFPGNHIMSSKSYQALGSGVKNATGFIGINSREEGSLSNPQFSYDTSVPRVTGNQQRLDKGRQHLAASEGSSTILEDTTNLDGHPLISPSIIELFNAEHLTLRRNKKTVSALSTPTDMSLSQEAGRDANGSDNPALDQLMGYNSGASRKMKSETAYNLGINRESEFPPQMTVSRSQNHIISRLPSEGSSPGIFPVSAAEAKPDISGIEIKVKMLVEDLQNGSLESQRQSTAELRLLAKDVDNRIVIANCGAVNVLIGMLNSHDASVQENAVTAILNLSINEKNKAAIASAHAIEPLIHVLKTGSPEARENSAAALYSISVTEDSKVRIGRSGAIAPLVDLLGNGTPRGKKDAVRALLNLSFVHENKVRIVKEGAVKYLVYLMVPDAGIVDKAVAVLANLAKILEGRIEICREGGIPLLVDVVELGSARGKENATSALLHLCTNNSKYCSVVLQEGALPPLVALSQFGTPRAKEKAHALIKHLRDQRRGNAGRSC</sequence>
<accession>A0AAN7QG48</accession>
<dbReference type="PROSITE" id="PS51698">
    <property type="entry name" value="U_BOX"/>
    <property type="match status" value="1"/>
</dbReference>
<evidence type="ECO:0000313" key="12">
    <source>
        <dbReference type="EMBL" id="KAK4766921.1"/>
    </source>
</evidence>
<keyword evidence="13" id="KW-1185">Reference proteome</keyword>
<feature type="compositionally biased region" description="Polar residues" evidence="9">
    <location>
        <begin position="538"/>
        <end position="548"/>
    </location>
</feature>
<dbReference type="SMART" id="SM00504">
    <property type="entry name" value="Ubox"/>
    <property type="match status" value="1"/>
</dbReference>
<comment type="pathway">
    <text evidence="3">Protein modification; protein ubiquitination.</text>
</comment>
<comment type="catalytic activity">
    <reaction evidence="1">
        <text>S-ubiquitinyl-[E2 ubiquitin-conjugating enzyme]-L-cysteine + [acceptor protein]-L-lysine = [E2 ubiquitin-conjugating enzyme]-L-cysteine + N(6)-ubiquitinyl-[acceptor protein]-L-lysine.</text>
        <dbReference type="EC" id="2.3.2.27"/>
    </reaction>
</comment>
<dbReference type="InterPro" id="IPR011989">
    <property type="entry name" value="ARM-like"/>
</dbReference>
<dbReference type="Pfam" id="PF25598">
    <property type="entry name" value="ARM_PUB"/>
    <property type="match status" value="1"/>
</dbReference>
<dbReference type="InterPro" id="IPR000225">
    <property type="entry name" value="Armadillo"/>
</dbReference>
<proteinExistence type="predicted"/>
<evidence type="ECO:0000256" key="10">
    <source>
        <dbReference type="SAM" id="SignalP"/>
    </source>
</evidence>
<reference evidence="12 13" key="1">
    <citation type="journal article" date="2023" name="Hortic Res">
        <title>Pangenome of water caltrop reveals structural variations and asymmetric subgenome divergence after allopolyploidization.</title>
        <authorList>
            <person name="Zhang X."/>
            <person name="Chen Y."/>
            <person name="Wang L."/>
            <person name="Yuan Y."/>
            <person name="Fang M."/>
            <person name="Shi L."/>
            <person name="Lu R."/>
            <person name="Comes H.P."/>
            <person name="Ma Y."/>
            <person name="Chen Y."/>
            <person name="Huang G."/>
            <person name="Zhou Y."/>
            <person name="Zheng Z."/>
            <person name="Qiu Y."/>
        </authorList>
    </citation>
    <scope>NUCLEOTIDE SEQUENCE [LARGE SCALE GENOMIC DNA]</scope>
    <source>
        <strain evidence="12">F231</strain>
    </source>
</reference>
<dbReference type="Gene3D" id="3.30.40.10">
    <property type="entry name" value="Zinc/RING finger domain, C3HC4 (zinc finger)"/>
    <property type="match status" value="1"/>
</dbReference>
<dbReference type="CDD" id="cd16664">
    <property type="entry name" value="RING-Ubox_PUB"/>
    <property type="match status" value="1"/>
</dbReference>
<evidence type="ECO:0000256" key="9">
    <source>
        <dbReference type="SAM" id="MobiDB-lite"/>
    </source>
</evidence>
<dbReference type="InterPro" id="IPR016024">
    <property type="entry name" value="ARM-type_fold"/>
</dbReference>
<evidence type="ECO:0000256" key="2">
    <source>
        <dbReference type="ARBA" id="ARBA00003861"/>
    </source>
</evidence>
<dbReference type="InterPro" id="IPR045210">
    <property type="entry name" value="RING-Ubox_PUB"/>
</dbReference>
<dbReference type="AlphaFoldDB" id="A0AAN7QG48"/>
<comment type="caution">
    <text evidence="12">The sequence shown here is derived from an EMBL/GenBank/DDBJ whole genome shotgun (WGS) entry which is preliminary data.</text>
</comment>
<feature type="signal peptide" evidence="10">
    <location>
        <begin position="1"/>
        <end position="31"/>
    </location>
</feature>
<feature type="repeat" description="ARM" evidence="8">
    <location>
        <begin position="799"/>
        <end position="840"/>
    </location>
</feature>
<dbReference type="SUPFAM" id="SSF48371">
    <property type="entry name" value="ARM repeat"/>
    <property type="match status" value="1"/>
</dbReference>
<dbReference type="GO" id="GO:0016567">
    <property type="term" value="P:protein ubiquitination"/>
    <property type="evidence" value="ECO:0007669"/>
    <property type="project" value="InterPro"/>
</dbReference>
<feature type="region of interest" description="Disordered" evidence="9">
    <location>
        <begin position="538"/>
        <end position="562"/>
    </location>
</feature>
<dbReference type="PANTHER" id="PTHR23315">
    <property type="entry name" value="U BOX DOMAIN-CONTAINING"/>
    <property type="match status" value="1"/>
</dbReference>
<keyword evidence="6" id="KW-0677">Repeat</keyword>
<name>A0AAN7QG48_TRANT</name>
<dbReference type="FunFam" id="3.30.40.10:FF:000562">
    <property type="entry name" value="RING-type E3 ubiquitin transferase"/>
    <property type="match status" value="1"/>
</dbReference>
<dbReference type="EC" id="2.3.2.27" evidence="4"/>
<evidence type="ECO:0000256" key="7">
    <source>
        <dbReference type="ARBA" id="ARBA00022786"/>
    </source>
</evidence>
<gene>
    <name evidence="12" type="ORF">SAY86_014672</name>
</gene>
<evidence type="ECO:0000256" key="1">
    <source>
        <dbReference type="ARBA" id="ARBA00000900"/>
    </source>
</evidence>
<dbReference type="InterPro" id="IPR003613">
    <property type="entry name" value="Ubox_domain"/>
</dbReference>
<protein>
    <recommendedName>
        <fullName evidence="4">RING-type E3 ubiquitin transferase</fullName>
        <ecNumber evidence="4">2.3.2.27</ecNumber>
    </recommendedName>
</protein>
<feature type="repeat" description="ARM" evidence="8">
    <location>
        <begin position="676"/>
        <end position="718"/>
    </location>
</feature>
<evidence type="ECO:0000256" key="5">
    <source>
        <dbReference type="ARBA" id="ARBA00022679"/>
    </source>
</evidence>
<dbReference type="InterPro" id="IPR013083">
    <property type="entry name" value="Znf_RING/FYVE/PHD"/>
</dbReference>
<dbReference type="InterPro" id="IPR057314">
    <property type="entry name" value="PUB2-4-like_N"/>
</dbReference>
<dbReference type="Gene3D" id="1.25.10.10">
    <property type="entry name" value="Leucine-rich Repeat Variant"/>
    <property type="match status" value="1"/>
</dbReference>
<feature type="repeat" description="ARM" evidence="8">
    <location>
        <begin position="758"/>
        <end position="800"/>
    </location>
</feature>
<evidence type="ECO:0000259" key="11">
    <source>
        <dbReference type="PROSITE" id="PS51698"/>
    </source>
</evidence>
<evidence type="ECO:0000313" key="13">
    <source>
        <dbReference type="Proteomes" id="UP001346149"/>
    </source>
</evidence>
<feature type="region of interest" description="Disordered" evidence="9">
    <location>
        <begin position="45"/>
        <end position="65"/>
    </location>
</feature>
<dbReference type="GO" id="GO:0061630">
    <property type="term" value="F:ubiquitin protein ligase activity"/>
    <property type="evidence" value="ECO:0007669"/>
    <property type="project" value="UniProtKB-EC"/>
</dbReference>
<feature type="domain" description="U-box" evidence="11">
    <location>
        <begin position="329"/>
        <end position="403"/>
    </location>
</feature>
<dbReference type="InterPro" id="IPR058678">
    <property type="entry name" value="ARM_PUB"/>
</dbReference>
<dbReference type="SMART" id="SM00185">
    <property type="entry name" value="ARM"/>
    <property type="match status" value="6"/>
</dbReference>